<evidence type="ECO:0000256" key="1">
    <source>
        <dbReference type="SAM" id="MobiDB-lite"/>
    </source>
</evidence>
<name>A0ABR1J9Q9_9AGAR</name>
<feature type="region of interest" description="Disordered" evidence="1">
    <location>
        <begin position="112"/>
        <end position="140"/>
    </location>
</feature>
<dbReference type="PANTHER" id="PTHR37171">
    <property type="entry name" value="SERINE/THREONINE-PROTEIN KINASE YRZF-RELATED"/>
    <property type="match status" value="1"/>
</dbReference>
<protein>
    <recommendedName>
        <fullName evidence="4">Protein kinase domain-containing protein</fullName>
    </recommendedName>
</protein>
<organism evidence="2 3">
    <name type="scientific">Marasmiellus scandens</name>
    <dbReference type="NCBI Taxonomy" id="2682957"/>
    <lineage>
        <taxon>Eukaryota</taxon>
        <taxon>Fungi</taxon>
        <taxon>Dikarya</taxon>
        <taxon>Basidiomycota</taxon>
        <taxon>Agaricomycotina</taxon>
        <taxon>Agaricomycetes</taxon>
        <taxon>Agaricomycetidae</taxon>
        <taxon>Agaricales</taxon>
        <taxon>Marasmiineae</taxon>
        <taxon>Omphalotaceae</taxon>
        <taxon>Marasmiellus</taxon>
    </lineage>
</organism>
<gene>
    <name evidence="2" type="ORF">VKT23_012168</name>
</gene>
<dbReference type="Proteomes" id="UP001498398">
    <property type="component" value="Unassembled WGS sequence"/>
</dbReference>
<sequence>MSAESAEVNPDKGGLRCPYYSGAEYHLELTPGTGPLETAGVVHVNVKVLEVFEPVTISPVLKVALGTTSPSILLPSTMILKVYDRRYANDLRAFYDASDPSPESERAFRAFMSSQGAGPQRSLQDWTRKRREDDEQDIMPPPEETEAYLAALLASYHENEVRVYKRMAAMQGKEIPLFFGNTRFIESDAHPDMIDIKVSGILLEYVEGTTLDKLPASAISASLCQKCVDIVQVFGDSGILNNDVRLENFIVLSSPTQNRDVVMIDFAQTRLRGADEDDEQWKRAKWSADEEGAIGYVLQKKCGWDYKPTYRYMVQAED</sequence>
<dbReference type="EMBL" id="JBANRG010000028">
    <property type="protein sequence ID" value="KAK7452767.1"/>
    <property type="molecule type" value="Genomic_DNA"/>
</dbReference>
<accession>A0ABR1J9Q9</accession>
<dbReference type="InterPro" id="IPR052396">
    <property type="entry name" value="Meiotic_Drive_Suppr_Kinase"/>
</dbReference>
<evidence type="ECO:0000313" key="3">
    <source>
        <dbReference type="Proteomes" id="UP001498398"/>
    </source>
</evidence>
<dbReference type="PANTHER" id="PTHR37171:SF1">
    <property type="entry name" value="SERINE_THREONINE-PROTEIN KINASE YRZF-RELATED"/>
    <property type="match status" value="1"/>
</dbReference>
<keyword evidence="3" id="KW-1185">Reference proteome</keyword>
<evidence type="ECO:0000313" key="2">
    <source>
        <dbReference type="EMBL" id="KAK7452767.1"/>
    </source>
</evidence>
<feature type="compositionally biased region" description="Polar residues" evidence="1">
    <location>
        <begin position="112"/>
        <end position="125"/>
    </location>
</feature>
<reference evidence="2 3" key="1">
    <citation type="submission" date="2024-01" db="EMBL/GenBank/DDBJ databases">
        <title>A draft genome for the cacao thread blight pathogen Marasmiellus scandens.</title>
        <authorList>
            <person name="Baruah I.K."/>
            <person name="Leung J."/>
            <person name="Bukari Y."/>
            <person name="Amoako-Attah I."/>
            <person name="Meinhardt L.W."/>
            <person name="Bailey B.A."/>
            <person name="Cohen S.P."/>
        </authorList>
    </citation>
    <scope>NUCLEOTIDE SEQUENCE [LARGE SCALE GENOMIC DNA]</scope>
    <source>
        <strain evidence="2 3">GH-19</strain>
    </source>
</reference>
<evidence type="ECO:0008006" key="4">
    <source>
        <dbReference type="Google" id="ProtNLM"/>
    </source>
</evidence>
<proteinExistence type="predicted"/>
<comment type="caution">
    <text evidence="2">The sequence shown here is derived from an EMBL/GenBank/DDBJ whole genome shotgun (WGS) entry which is preliminary data.</text>
</comment>